<dbReference type="Pfam" id="PF04854">
    <property type="entry name" value="DUF624"/>
    <property type="match status" value="1"/>
</dbReference>
<organism evidence="2 3">
    <name type="scientific">Sediminibacillus halophilus</name>
    <dbReference type="NCBI Taxonomy" id="482461"/>
    <lineage>
        <taxon>Bacteria</taxon>
        <taxon>Bacillati</taxon>
        <taxon>Bacillota</taxon>
        <taxon>Bacilli</taxon>
        <taxon>Bacillales</taxon>
        <taxon>Bacillaceae</taxon>
        <taxon>Sediminibacillus</taxon>
    </lineage>
</organism>
<feature type="transmembrane region" description="Helical" evidence="1">
    <location>
        <begin position="21"/>
        <end position="46"/>
    </location>
</feature>
<accession>A0A1G9NL16</accession>
<protein>
    <submittedName>
        <fullName evidence="2">Uncharacterized membrane protein YesL</fullName>
    </submittedName>
</protein>
<feature type="transmembrane region" description="Helical" evidence="1">
    <location>
        <begin position="108"/>
        <end position="131"/>
    </location>
</feature>
<keyword evidence="1" id="KW-0472">Membrane</keyword>
<evidence type="ECO:0000313" key="2">
    <source>
        <dbReference type="EMBL" id="SDL87302.1"/>
    </source>
</evidence>
<feature type="transmembrane region" description="Helical" evidence="1">
    <location>
        <begin position="143"/>
        <end position="166"/>
    </location>
</feature>
<sequence>MEAGVLAKVCIWINRFAYLNLLWVLFCLAGLLLAGIFPATAAMFAVHRKWISGRTEIPVFRTFFSTYRLLFWKANQLGFLLLLFGSLLFINFRMVTNWDGALTDLFQLLLLLLSFLYMLVWLYLFPVLVHFEGTGFDTVKNALFTAISSPFLTILAIIGVFLLFWFSMILPGILPVLGCSSISFILSVFAQRVFRNIEAKVS</sequence>
<dbReference type="Proteomes" id="UP000182347">
    <property type="component" value="Unassembled WGS sequence"/>
</dbReference>
<dbReference type="EMBL" id="FNHF01000001">
    <property type="protein sequence ID" value="SDL87302.1"/>
    <property type="molecule type" value="Genomic_DNA"/>
</dbReference>
<keyword evidence="3" id="KW-1185">Reference proteome</keyword>
<feature type="transmembrane region" description="Helical" evidence="1">
    <location>
        <begin position="77"/>
        <end position="96"/>
    </location>
</feature>
<reference evidence="3" key="1">
    <citation type="submission" date="2016-10" db="EMBL/GenBank/DDBJ databases">
        <authorList>
            <person name="Varghese N."/>
            <person name="Submissions S."/>
        </authorList>
    </citation>
    <scope>NUCLEOTIDE SEQUENCE [LARGE SCALE GENOMIC DNA]</scope>
    <source>
        <strain evidence="3">CGMCC 1.6199</strain>
    </source>
</reference>
<evidence type="ECO:0000256" key="1">
    <source>
        <dbReference type="SAM" id="Phobius"/>
    </source>
</evidence>
<proteinExistence type="predicted"/>
<gene>
    <name evidence="2" type="ORF">SAMN05216244_1056</name>
</gene>
<dbReference type="AlphaFoldDB" id="A0A1G9NL16"/>
<evidence type="ECO:0000313" key="3">
    <source>
        <dbReference type="Proteomes" id="UP000182347"/>
    </source>
</evidence>
<feature type="transmembrane region" description="Helical" evidence="1">
    <location>
        <begin position="172"/>
        <end position="190"/>
    </location>
</feature>
<dbReference type="InterPro" id="IPR006938">
    <property type="entry name" value="DUF624"/>
</dbReference>
<keyword evidence="1" id="KW-0812">Transmembrane</keyword>
<dbReference type="OrthoDB" id="2182676at2"/>
<dbReference type="RefSeq" id="WP_074597772.1">
    <property type="nucleotide sequence ID" value="NZ_FNHF01000001.1"/>
</dbReference>
<dbReference type="STRING" id="482461.SAMN05216244_1056"/>
<keyword evidence="1" id="KW-1133">Transmembrane helix</keyword>
<name>A0A1G9NL16_9BACI</name>